<accession>A0A8S1SYE9</accession>
<name>A0A8S1SYE9_9CILI</name>
<proteinExistence type="predicted"/>
<dbReference type="OrthoDB" id="308160at2759"/>
<protein>
    <submittedName>
        <fullName evidence="1">Uncharacterized protein</fullName>
    </submittedName>
</protein>
<evidence type="ECO:0000313" key="1">
    <source>
        <dbReference type="EMBL" id="CAD8143724.1"/>
    </source>
</evidence>
<keyword evidence="2" id="KW-1185">Reference proteome</keyword>
<dbReference type="Proteomes" id="UP000689195">
    <property type="component" value="Unassembled WGS sequence"/>
</dbReference>
<gene>
    <name evidence="1" type="ORF">PPENT_87.1.T0120373</name>
</gene>
<dbReference type="EMBL" id="CAJJDO010000012">
    <property type="protein sequence ID" value="CAD8143724.1"/>
    <property type="molecule type" value="Genomic_DNA"/>
</dbReference>
<comment type="caution">
    <text evidence="1">The sequence shown here is derived from an EMBL/GenBank/DDBJ whole genome shotgun (WGS) entry which is preliminary data.</text>
</comment>
<reference evidence="1" key="1">
    <citation type="submission" date="2021-01" db="EMBL/GenBank/DDBJ databases">
        <authorList>
            <consortium name="Genoscope - CEA"/>
            <person name="William W."/>
        </authorList>
    </citation>
    <scope>NUCLEOTIDE SEQUENCE</scope>
</reference>
<sequence length="174" mass="20690">MEIIKKLINEIQQSQSKGQELVIDHFLVGYLIGRGEINSIEDVKNLIQQLTEINKQMDEGKISSFSRDYFINQKLMLLEIFSQDPSLLVQQQKEEINDQIIQDDYQQNTHKYDDQLKKEQNKQQITQTLSQNQNLEQKDEIKDKNKEHLKQSIKQYNNYIQKVVQNSKHNQKQN</sequence>
<dbReference type="AlphaFoldDB" id="A0A8S1SYE9"/>
<evidence type="ECO:0000313" key="2">
    <source>
        <dbReference type="Proteomes" id="UP000689195"/>
    </source>
</evidence>
<organism evidence="1 2">
    <name type="scientific">Paramecium pentaurelia</name>
    <dbReference type="NCBI Taxonomy" id="43138"/>
    <lineage>
        <taxon>Eukaryota</taxon>
        <taxon>Sar</taxon>
        <taxon>Alveolata</taxon>
        <taxon>Ciliophora</taxon>
        <taxon>Intramacronucleata</taxon>
        <taxon>Oligohymenophorea</taxon>
        <taxon>Peniculida</taxon>
        <taxon>Parameciidae</taxon>
        <taxon>Paramecium</taxon>
    </lineage>
</organism>